<dbReference type="GO" id="GO:0003924">
    <property type="term" value="F:GTPase activity"/>
    <property type="evidence" value="ECO:0007669"/>
    <property type="project" value="InterPro"/>
</dbReference>
<dbReference type="PANTHER" id="PTHR24348:SF22">
    <property type="entry name" value="NON-SPECIFIC SERINE_THREONINE PROTEIN KINASE"/>
    <property type="match status" value="1"/>
</dbReference>
<feature type="binding site" evidence="5">
    <location>
        <position position="31"/>
    </location>
    <ligand>
        <name>ATP</name>
        <dbReference type="ChEBI" id="CHEBI:30616"/>
    </ligand>
</feature>
<dbReference type="GO" id="GO:0005524">
    <property type="term" value="F:ATP binding"/>
    <property type="evidence" value="ECO:0007669"/>
    <property type="project" value="UniProtKB-UniRule"/>
</dbReference>
<feature type="domain" description="Protein kinase" evidence="6">
    <location>
        <begin position="2"/>
        <end position="341"/>
    </location>
</feature>
<keyword evidence="2 5" id="KW-0547">Nucleotide-binding</keyword>
<evidence type="ECO:0000256" key="4">
    <source>
        <dbReference type="ARBA" id="ARBA00022840"/>
    </source>
</evidence>
<dbReference type="InterPro" id="IPR017441">
    <property type="entry name" value="Protein_kinase_ATP_BS"/>
</dbReference>
<dbReference type="GO" id="GO:0010506">
    <property type="term" value="P:regulation of autophagy"/>
    <property type="evidence" value="ECO:0007669"/>
    <property type="project" value="InterPro"/>
</dbReference>
<dbReference type="Gene3D" id="1.10.510.10">
    <property type="entry name" value="Transferase(Phosphotransferase) domain 1"/>
    <property type="match status" value="2"/>
</dbReference>
<reference evidence="7" key="1">
    <citation type="submission" date="2015-07" db="EMBL/GenBank/DDBJ databases">
        <title>Adaptation to a free-living lifestyle via gene acquisitions in the diplomonad Trepomonas sp. PC1.</title>
        <authorList>
            <person name="Xu F."/>
            <person name="Jerlstrom-Hultqvist J."/>
            <person name="Kolisko M."/>
            <person name="Simpson A.G.B."/>
            <person name="Roger A.J."/>
            <person name="Svard S.G."/>
            <person name="Andersson J.O."/>
        </authorList>
    </citation>
    <scope>NUCLEOTIDE SEQUENCE</scope>
    <source>
        <strain evidence="7">PC1</strain>
    </source>
</reference>
<evidence type="ECO:0000256" key="2">
    <source>
        <dbReference type="ARBA" id="ARBA00022741"/>
    </source>
</evidence>
<evidence type="ECO:0000256" key="1">
    <source>
        <dbReference type="ARBA" id="ARBA00022679"/>
    </source>
</evidence>
<dbReference type="Gene3D" id="3.40.50.300">
    <property type="entry name" value="P-loop containing nucleotide triphosphate hydrolases"/>
    <property type="match status" value="1"/>
</dbReference>
<dbReference type="GO" id="GO:0005829">
    <property type="term" value="C:cytosol"/>
    <property type="evidence" value="ECO:0007669"/>
    <property type="project" value="TreeGrafter"/>
</dbReference>
<dbReference type="InterPro" id="IPR027417">
    <property type="entry name" value="P-loop_NTPase"/>
</dbReference>
<dbReference type="PROSITE" id="PS00107">
    <property type="entry name" value="PROTEIN_KINASE_ATP"/>
    <property type="match status" value="1"/>
</dbReference>
<dbReference type="SMART" id="SM00175">
    <property type="entry name" value="RAB"/>
    <property type="match status" value="1"/>
</dbReference>
<dbReference type="EMBL" id="GDID01004100">
    <property type="protein sequence ID" value="JAP92506.1"/>
    <property type="molecule type" value="Transcribed_RNA"/>
</dbReference>
<sequence>RYKIEKEVGRGGNGRVYLAIDLKTNKKVAIKECILSEDTTSTDDSHADTYKSIMNEMLQEAEILKQLNHPNVMKCYDVIYDKLKISLILEYIEGQTLDKFVQHQLGDQTPIDKILDYSKIVKNVQLEMNNLLKQNKISDIRYEYHSIIHKYVQKYNTSTLNNHQLKSQTQQLTYIDTVKKIFSQLLDILMFLDEQKIMHRDLKPENVMITTDLQLKLIDFGTAKKKTKRDSPQNKEMVGTLGYMAPEIFLAQSDEERVYTPKVDIWAAGAILYFMIFGYNPYLNCQIQDILDMQNKFGLYLPTDLRGDDYLDKFFIDVIERCFIVNVQERTSISELKQMFSSLTDIKTAQEFQLNQPIPVIKCVLLGSLGVGKTTLLKRIAQSKLSEQVAVLHRNYFLKQQIQVELHDTLGTERRGNSMMPISSIIRGCDLCLLCFKLDDEESYQALDFWRKKVMQSGQQTVFAIIGIDFGVKGDFEVEKDSCIYREIGLQSTDQQIDELMLAVIEQCIDEECFVKKVPFSTKEQSAEKLPNAQSKAGKKCC</sequence>
<dbReference type="PROSITE" id="PS50011">
    <property type="entry name" value="PROTEIN_KINASE_DOM"/>
    <property type="match status" value="1"/>
</dbReference>
<dbReference type="InterPro" id="IPR008271">
    <property type="entry name" value="Ser/Thr_kinase_AS"/>
</dbReference>
<dbReference type="GO" id="GO:0005776">
    <property type="term" value="C:autophagosome"/>
    <property type="evidence" value="ECO:0007669"/>
    <property type="project" value="TreeGrafter"/>
</dbReference>
<dbReference type="GO" id="GO:0000407">
    <property type="term" value="C:phagophore assembly site"/>
    <property type="evidence" value="ECO:0007669"/>
    <property type="project" value="TreeGrafter"/>
</dbReference>
<accession>A0A146KAF4</accession>
<proteinExistence type="predicted"/>
<evidence type="ECO:0000313" key="7">
    <source>
        <dbReference type="EMBL" id="JAP92506.1"/>
    </source>
</evidence>
<dbReference type="Pfam" id="PF00071">
    <property type="entry name" value="Ras"/>
    <property type="match status" value="1"/>
</dbReference>
<dbReference type="InterPro" id="IPR011009">
    <property type="entry name" value="Kinase-like_dom_sf"/>
</dbReference>
<dbReference type="InterPro" id="IPR045269">
    <property type="entry name" value="Atg1-like"/>
</dbReference>
<protein>
    <submittedName>
        <fullName evidence="7">Kinase, CAMK CAMKL</fullName>
    </submittedName>
</protein>
<dbReference type="GO" id="GO:0016020">
    <property type="term" value="C:membrane"/>
    <property type="evidence" value="ECO:0007669"/>
    <property type="project" value="TreeGrafter"/>
</dbReference>
<name>A0A146KAF4_9EUKA</name>
<keyword evidence="1" id="KW-0808">Transferase</keyword>
<keyword evidence="3 7" id="KW-0418">Kinase</keyword>
<dbReference type="PANTHER" id="PTHR24348">
    <property type="entry name" value="SERINE/THREONINE-PROTEIN KINASE UNC-51-RELATED"/>
    <property type="match status" value="1"/>
</dbReference>
<evidence type="ECO:0000256" key="3">
    <source>
        <dbReference type="ARBA" id="ARBA00022777"/>
    </source>
</evidence>
<dbReference type="InterPro" id="IPR001806">
    <property type="entry name" value="Small_GTPase"/>
</dbReference>
<evidence type="ECO:0000259" key="6">
    <source>
        <dbReference type="PROSITE" id="PS50011"/>
    </source>
</evidence>
<dbReference type="SMART" id="SM00220">
    <property type="entry name" value="S_TKc"/>
    <property type="match status" value="1"/>
</dbReference>
<keyword evidence="4 5" id="KW-0067">ATP-binding</keyword>
<dbReference type="GO" id="GO:0005525">
    <property type="term" value="F:GTP binding"/>
    <property type="evidence" value="ECO:0007669"/>
    <property type="project" value="InterPro"/>
</dbReference>
<organism evidence="7">
    <name type="scientific">Trepomonas sp. PC1</name>
    <dbReference type="NCBI Taxonomy" id="1076344"/>
    <lineage>
        <taxon>Eukaryota</taxon>
        <taxon>Metamonada</taxon>
        <taxon>Diplomonadida</taxon>
        <taxon>Hexamitidae</taxon>
        <taxon>Hexamitinae</taxon>
        <taxon>Trepomonas</taxon>
    </lineage>
</organism>
<dbReference type="GO" id="GO:0004674">
    <property type="term" value="F:protein serine/threonine kinase activity"/>
    <property type="evidence" value="ECO:0007669"/>
    <property type="project" value="InterPro"/>
</dbReference>
<dbReference type="SUPFAM" id="SSF52540">
    <property type="entry name" value="P-loop containing nucleoside triphosphate hydrolases"/>
    <property type="match status" value="1"/>
</dbReference>
<dbReference type="SUPFAM" id="SSF56112">
    <property type="entry name" value="Protein kinase-like (PK-like)"/>
    <property type="match status" value="1"/>
</dbReference>
<dbReference type="GO" id="GO:0000045">
    <property type="term" value="P:autophagosome assembly"/>
    <property type="evidence" value="ECO:0007669"/>
    <property type="project" value="TreeGrafter"/>
</dbReference>
<dbReference type="PROSITE" id="PS00108">
    <property type="entry name" value="PROTEIN_KINASE_ST"/>
    <property type="match status" value="1"/>
</dbReference>
<gene>
    <name evidence="7" type="ORF">TPC1_15528</name>
</gene>
<feature type="non-terminal residue" evidence="7">
    <location>
        <position position="1"/>
    </location>
</feature>
<evidence type="ECO:0000256" key="5">
    <source>
        <dbReference type="PROSITE-ProRule" id="PRU10141"/>
    </source>
</evidence>
<dbReference type="InterPro" id="IPR000719">
    <property type="entry name" value="Prot_kinase_dom"/>
</dbReference>
<dbReference type="AlphaFoldDB" id="A0A146KAF4"/>
<dbReference type="CDD" id="cd14014">
    <property type="entry name" value="STKc_PknB_like"/>
    <property type="match status" value="1"/>
</dbReference>
<dbReference type="Pfam" id="PF00069">
    <property type="entry name" value="Pkinase"/>
    <property type="match status" value="2"/>
</dbReference>